<proteinExistence type="predicted"/>
<reference evidence="3" key="1">
    <citation type="journal article" date="2018" name="Front. Microbiol.">
        <title>Genome-Based Analysis Reveals the Taxonomy and Diversity of the Family Idiomarinaceae.</title>
        <authorList>
            <person name="Liu Y."/>
            <person name="Lai Q."/>
            <person name="Shao Z."/>
        </authorList>
    </citation>
    <scope>NUCLEOTIDE SEQUENCE [LARGE SCALE GENOMIC DNA]</scope>
    <source>
        <strain evidence="3">KYW314</strain>
    </source>
</reference>
<comment type="caution">
    <text evidence="2">The sequence shown here is derived from an EMBL/GenBank/DDBJ whole genome shotgun (WGS) entry which is preliminary data.</text>
</comment>
<dbReference type="PROSITE" id="PS51819">
    <property type="entry name" value="VOC"/>
    <property type="match status" value="1"/>
</dbReference>
<dbReference type="InterPro" id="IPR041581">
    <property type="entry name" value="Glyoxalase_6"/>
</dbReference>
<evidence type="ECO:0000313" key="3">
    <source>
        <dbReference type="Proteomes" id="UP000287766"/>
    </source>
</evidence>
<protein>
    <submittedName>
        <fullName evidence="2">Glyoxalase</fullName>
    </submittedName>
</protein>
<dbReference type="InterPro" id="IPR052164">
    <property type="entry name" value="Anthracycline_SecMetBiosynth"/>
</dbReference>
<dbReference type="Pfam" id="PF18029">
    <property type="entry name" value="Glyoxalase_6"/>
    <property type="match status" value="1"/>
</dbReference>
<keyword evidence="3" id="KW-1185">Reference proteome</keyword>
<dbReference type="InterPro" id="IPR029068">
    <property type="entry name" value="Glyas_Bleomycin-R_OHBP_Dase"/>
</dbReference>
<dbReference type="AlphaFoldDB" id="A0A7Z7ET34"/>
<dbReference type="PANTHER" id="PTHR33993">
    <property type="entry name" value="GLYOXALASE-RELATED"/>
    <property type="match status" value="1"/>
</dbReference>
<dbReference type="Proteomes" id="UP000287766">
    <property type="component" value="Unassembled WGS sequence"/>
</dbReference>
<dbReference type="Gene3D" id="3.10.180.10">
    <property type="entry name" value="2,3-Dihydroxybiphenyl 1,2-Dioxygenase, domain 1"/>
    <property type="match status" value="1"/>
</dbReference>
<accession>A0A7Z7ET34</accession>
<organism evidence="2 3">
    <name type="scientific">Pseudidiomarina aestuarii</name>
    <dbReference type="NCBI Taxonomy" id="624146"/>
    <lineage>
        <taxon>Bacteria</taxon>
        <taxon>Pseudomonadati</taxon>
        <taxon>Pseudomonadota</taxon>
        <taxon>Gammaproteobacteria</taxon>
        <taxon>Alteromonadales</taxon>
        <taxon>Idiomarinaceae</taxon>
        <taxon>Pseudidiomarina</taxon>
    </lineage>
</organism>
<dbReference type="PANTHER" id="PTHR33993:SF5">
    <property type="entry name" value="GLYOXALASE"/>
    <property type="match status" value="1"/>
</dbReference>
<gene>
    <name evidence="2" type="ORF">CWE22_09760</name>
</gene>
<name>A0A7Z7ET34_9GAMM</name>
<evidence type="ECO:0000259" key="1">
    <source>
        <dbReference type="PROSITE" id="PS51819"/>
    </source>
</evidence>
<sequence>MITILLASSALIAKERVEGIGGFFFKSENPAQLAAWYEEHLGVKQTPTTYEEEPWQQTAGPTVYGVFNQKTKYFGADDQQWMINFRVRDLDAMVAQLRAADIEVEVESEVYPNGRFARLADPEGNPIQLWEPAVSASDSN</sequence>
<dbReference type="SUPFAM" id="SSF54593">
    <property type="entry name" value="Glyoxalase/Bleomycin resistance protein/Dihydroxybiphenyl dioxygenase"/>
    <property type="match status" value="1"/>
</dbReference>
<feature type="domain" description="VOC" evidence="1">
    <location>
        <begin position="19"/>
        <end position="132"/>
    </location>
</feature>
<dbReference type="EMBL" id="PIPR01000002">
    <property type="protein sequence ID" value="RUO39642.1"/>
    <property type="molecule type" value="Genomic_DNA"/>
</dbReference>
<evidence type="ECO:0000313" key="2">
    <source>
        <dbReference type="EMBL" id="RUO39642.1"/>
    </source>
</evidence>
<dbReference type="InterPro" id="IPR037523">
    <property type="entry name" value="VOC_core"/>
</dbReference>